<keyword evidence="3" id="KW-0731">Sigma factor</keyword>
<dbReference type="InterPro" id="IPR007627">
    <property type="entry name" value="RNA_pol_sigma70_r2"/>
</dbReference>
<dbReference type="Pfam" id="PF08281">
    <property type="entry name" value="Sigma70_r4_2"/>
    <property type="match status" value="1"/>
</dbReference>
<dbReference type="EMBL" id="JAVDRF010000005">
    <property type="protein sequence ID" value="MDR6536944.1"/>
    <property type="molecule type" value="Genomic_DNA"/>
</dbReference>
<dbReference type="SUPFAM" id="SSF88659">
    <property type="entry name" value="Sigma3 and sigma4 domains of RNA polymerase sigma factors"/>
    <property type="match status" value="1"/>
</dbReference>
<proteinExistence type="inferred from homology"/>
<dbReference type="InterPro" id="IPR013325">
    <property type="entry name" value="RNA_pol_sigma_r2"/>
</dbReference>
<keyword evidence="10" id="KW-1185">Reference proteome</keyword>
<dbReference type="InterPro" id="IPR039425">
    <property type="entry name" value="RNA_pol_sigma-70-like"/>
</dbReference>
<comment type="caution">
    <text evidence="9">The sequence shown here is derived from an EMBL/GenBank/DDBJ whole genome shotgun (WGS) entry which is preliminary data.</text>
</comment>
<evidence type="ECO:0000259" key="7">
    <source>
        <dbReference type="Pfam" id="PF04542"/>
    </source>
</evidence>
<organism evidence="9 10">
    <name type="scientific">Variovorax soli</name>
    <dbReference type="NCBI Taxonomy" id="376815"/>
    <lineage>
        <taxon>Bacteria</taxon>
        <taxon>Pseudomonadati</taxon>
        <taxon>Pseudomonadota</taxon>
        <taxon>Betaproteobacteria</taxon>
        <taxon>Burkholderiales</taxon>
        <taxon>Comamonadaceae</taxon>
        <taxon>Variovorax</taxon>
    </lineage>
</organism>
<dbReference type="InterPro" id="IPR036388">
    <property type="entry name" value="WH-like_DNA-bd_sf"/>
</dbReference>
<dbReference type="Pfam" id="PF04542">
    <property type="entry name" value="Sigma70_r2"/>
    <property type="match status" value="1"/>
</dbReference>
<evidence type="ECO:0000256" key="4">
    <source>
        <dbReference type="ARBA" id="ARBA00023125"/>
    </source>
</evidence>
<feature type="compositionally biased region" description="Basic and acidic residues" evidence="6">
    <location>
        <begin position="1"/>
        <end position="20"/>
    </location>
</feature>
<evidence type="ECO:0000313" key="10">
    <source>
        <dbReference type="Proteomes" id="UP001184230"/>
    </source>
</evidence>
<comment type="similarity">
    <text evidence="1">Belongs to the sigma-70 factor family. ECF subfamily.</text>
</comment>
<evidence type="ECO:0000256" key="1">
    <source>
        <dbReference type="ARBA" id="ARBA00010641"/>
    </source>
</evidence>
<keyword evidence="5" id="KW-0804">Transcription</keyword>
<evidence type="ECO:0000313" key="9">
    <source>
        <dbReference type="EMBL" id="MDR6536944.1"/>
    </source>
</evidence>
<dbReference type="Gene3D" id="1.10.1740.10">
    <property type="match status" value="1"/>
</dbReference>
<dbReference type="SUPFAM" id="SSF88946">
    <property type="entry name" value="Sigma2 domain of RNA polymerase sigma factors"/>
    <property type="match status" value="1"/>
</dbReference>
<evidence type="ECO:0000256" key="3">
    <source>
        <dbReference type="ARBA" id="ARBA00023082"/>
    </source>
</evidence>
<name>A0ABU1NEV2_9BURK</name>
<dbReference type="InterPro" id="IPR013324">
    <property type="entry name" value="RNA_pol_sigma_r3/r4-like"/>
</dbReference>
<gene>
    <name evidence="9" type="ORF">J2739_002717</name>
</gene>
<protein>
    <submittedName>
        <fullName evidence="9">RNA polymerase sigma-70 factor (ECF subfamily)</fullName>
    </submittedName>
</protein>
<dbReference type="Gene3D" id="1.10.10.10">
    <property type="entry name" value="Winged helix-like DNA-binding domain superfamily/Winged helix DNA-binding domain"/>
    <property type="match status" value="1"/>
</dbReference>
<keyword evidence="2" id="KW-0805">Transcription regulation</keyword>
<dbReference type="PANTHER" id="PTHR43133">
    <property type="entry name" value="RNA POLYMERASE ECF-TYPE SIGMA FACTO"/>
    <property type="match status" value="1"/>
</dbReference>
<dbReference type="CDD" id="cd06171">
    <property type="entry name" value="Sigma70_r4"/>
    <property type="match status" value="1"/>
</dbReference>
<sequence length="209" mass="22902">MTHVVPLEERPSPIRIDKASSPEPAQRPPRQPVAAQDKEKVFRGLVKDYGAALHYFVLRRVGNPTDAEEVAQQALVEAAASFTAFRGEAEVSTWTFGIATNLIRNHLNRSPERRYVFESADILEEQEDPSGNPFDLLARRQAMHIVACKLGELPSGMAEALILVSVDGLSYEDTALQLGVPVGTVRSRISRARSAIRALLREAGCDGCP</sequence>
<evidence type="ECO:0000259" key="8">
    <source>
        <dbReference type="Pfam" id="PF08281"/>
    </source>
</evidence>
<dbReference type="Proteomes" id="UP001184230">
    <property type="component" value="Unassembled WGS sequence"/>
</dbReference>
<evidence type="ECO:0000256" key="6">
    <source>
        <dbReference type="SAM" id="MobiDB-lite"/>
    </source>
</evidence>
<evidence type="ECO:0000256" key="2">
    <source>
        <dbReference type="ARBA" id="ARBA00023015"/>
    </source>
</evidence>
<evidence type="ECO:0000256" key="5">
    <source>
        <dbReference type="ARBA" id="ARBA00023163"/>
    </source>
</evidence>
<feature type="domain" description="RNA polymerase sigma-70 region 2" evidence="7">
    <location>
        <begin position="45"/>
        <end position="109"/>
    </location>
</feature>
<dbReference type="NCBIfam" id="TIGR02937">
    <property type="entry name" value="sigma70-ECF"/>
    <property type="match status" value="1"/>
</dbReference>
<feature type="domain" description="RNA polymerase sigma factor 70 region 4 type 2" evidence="8">
    <location>
        <begin position="146"/>
        <end position="195"/>
    </location>
</feature>
<dbReference type="RefSeq" id="WP_309902433.1">
    <property type="nucleotide sequence ID" value="NZ_JAVDRF010000005.1"/>
</dbReference>
<dbReference type="PANTHER" id="PTHR43133:SF8">
    <property type="entry name" value="RNA POLYMERASE SIGMA FACTOR HI_1459-RELATED"/>
    <property type="match status" value="1"/>
</dbReference>
<reference evidence="9 10" key="1">
    <citation type="submission" date="2023-07" db="EMBL/GenBank/DDBJ databases">
        <title>Sorghum-associated microbial communities from plants grown in Nebraska, USA.</title>
        <authorList>
            <person name="Schachtman D."/>
        </authorList>
    </citation>
    <scope>NUCLEOTIDE SEQUENCE [LARGE SCALE GENOMIC DNA]</scope>
    <source>
        <strain evidence="9 10">DS1781</strain>
    </source>
</reference>
<feature type="region of interest" description="Disordered" evidence="6">
    <location>
        <begin position="1"/>
        <end position="36"/>
    </location>
</feature>
<dbReference type="InterPro" id="IPR014284">
    <property type="entry name" value="RNA_pol_sigma-70_dom"/>
</dbReference>
<keyword evidence="4" id="KW-0238">DNA-binding</keyword>
<dbReference type="InterPro" id="IPR013249">
    <property type="entry name" value="RNA_pol_sigma70_r4_t2"/>
</dbReference>
<accession>A0ABU1NEV2</accession>